<dbReference type="VEuPathDB" id="FungiDB:PNEJI1_002256"/>
<dbReference type="Proteomes" id="UP000010422">
    <property type="component" value="Unassembled WGS sequence"/>
</dbReference>
<reference evidence="1 2" key="1">
    <citation type="journal article" date="2012" name="MBio">
        <title>De novo assembly of the Pneumocystis jirovecii genome from a single bronchoalveolar lavage fluid specimen from a patient.</title>
        <authorList>
            <person name="Cisse O.H."/>
            <person name="Pagni M."/>
            <person name="Hauser P.M."/>
        </authorList>
    </citation>
    <scope>NUCLEOTIDE SEQUENCE [LARGE SCALE GENOMIC DNA]</scope>
    <source>
        <strain evidence="1 2">SE8</strain>
    </source>
</reference>
<dbReference type="AlphaFoldDB" id="L0PBG9"/>
<organism evidence="2">
    <name type="scientific">Pneumocystis jirovecii</name>
    <name type="common">Human pneumocystis pneumonia agent</name>
    <dbReference type="NCBI Taxonomy" id="42068"/>
    <lineage>
        <taxon>Eukaryota</taxon>
        <taxon>Fungi</taxon>
        <taxon>Dikarya</taxon>
        <taxon>Ascomycota</taxon>
        <taxon>Taphrinomycotina</taxon>
        <taxon>Pneumocystomycetes</taxon>
        <taxon>Pneumocystaceae</taxon>
        <taxon>Pneumocystis</taxon>
    </lineage>
</organism>
<comment type="caution">
    <text evidence="1">The sequence shown here is derived from an EMBL/GenBank/DDBJ whole genome shotgun (WGS) entry which is preliminary data.</text>
</comment>
<gene>
    <name evidence="1" type="ORF">PNEJI1_002256</name>
</gene>
<dbReference type="InParanoid" id="L0PBG9"/>
<sequence>MPFGELNDLVLASKLTITGEFLLGLISTGFMITGDGKSICILASTIKEHICVNYDAVTKSCMAAIIGSPLRGVTRLFFTLINSIASARASSVCGTCRFISSPSKSALYGLQTHSLSLKVFHGRTFT</sequence>
<protein>
    <submittedName>
        <fullName evidence="1">Uncharacterized protein</fullName>
    </submittedName>
</protein>
<evidence type="ECO:0000313" key="1">
    <source>
        <dbReference type="EMBL" id="CCJ29414.1"/>
    </source>
</evidence>
<name>L0PBG9_PNEJI</name>
<proteinExistence type="predicted"/>
<dbReference type="EMBL" id="CAKM01000183">
    <property type="protein sequence ID" value="CCJ29414.1"/>
    <property type="molecule type" value="Genomic_DNA"/>
</dbReference>
<evidence type="ECO:0000313" key="2">
    <source>
        <dbReference type="Proteomes" id="UP000010422"/>
    </source>
</evidence>
<accession>L0PBG9</accession>